<accession>A0AAW1H0S4</accession>
<reference evidence="2" key="1">
    <citation type="submission" date="2024-03" db="EMBL/GenBank/DDBJ databases">
        <title>WGS assembly of Saponaria officinalis var. Norfolk2.</title>
        <authorList>
            <person name="Jenkins J."/>
            <person name="Shu S."/>
            <person name="Grimwood J."/>
            <person name="Barry K."/>
            <person name="Goodstein D."/>
            <person name="Schmutz J."/>
            <person name="Leebens-Mack J."/>
            <person name="Osbourn A."/>
        </authorList>
    </citation>
    <scope>NUCLEOTIDE SEQUENCE [LARGE SCALE GENOMIC DNA]</scope>
    <source>
        <strain evidence="2">JIC</strain>
    </source>
</reference>
<comment type="caution">
    <text evidence="2">The sequence shown here is derived from an EMBL/GenBank/DDBJ whole genome shotgun (WGS) entry which is preliminary data.</text>
</comment>
<feature type="region of interest" description="Disordered" evidence="1">
    <location>
        <begin position="212"/>
        <end position="252"/>
    </location>
</feature>
<dbReference type="EMBL" id="JBDFQZ010000013">
    <property type="protein sequence ID" value="KAK9669675.1"/>
    <property type="molecule type" value="Genomic_DNA"/>
</dbReference>
<gene>
    <name evidence="2" type="ORF">RND81_13G147800</name>
</gene>
<proteinExistence type="predicted"/>
<dbReference type="Proteomes" id="UP001443914">
    <property type="component" value="Unassembled WGS sequence"/>
</dbReference>
<sequence>MGVWGGRHGAMLGIRAAFMGPLVFHVNVGGDPSFFTASKAQADSDDKSIKVPLPQGVEDDIQLKTRALDAVHELYLQIQRNGLAFHACFADATMKIKKLSTVQAPQDGFVPSQSTQNFWQFEELHRFCDKVESEAKRLKQSVSNAPVPEEVQSMTENCNDIEEIASQQLQDVLFDLKNNVLGEDICEFNSTAVECKALPELAVRESLGTKEEGGVAVSTEADRSRSGSKSTDTHRAPSTHTGIETDDCNRGSEADRSPYIDFISEEITDSGAFYNTLIFINCPVNLSRVLDVSSLKILNVKSSLSSPGVTNHK</sequence>
<evidence type="ECO:0000256" key="1">
    <source>
        <dbReference type="SAM" id="MobiDB-lite"/>
    </source>
</evidence>
<dbReference type="AlphaFoldDB" id="A0AAW1H0S4"/>
<organism evidence="2 3">
    <name type="scientific">Saponaria officinalis</name>
    <name type="common">Common soapwort</name>
    <name type="synonym">Lychnis saponaria</name>
    <dbReference type="NCBI Taxonomy" id="3572"/>
    <lineage>
        <taxon>Eukaryota</taxon>
        <taxon>Viridiplantae</taxon>
        <taxon>Streptophyta</taxon>
        <taxon>Embryophyta</taxon>
        <taxon>Tracheophyta</taxon>
        <taxon>Spermatophyta</taxon>
        <taxon>Magnoliopsida</taxon>
        <taxon>eudicotyledons</taxon>
        <taxon>Gunneridae</taxon>
        <taxon>Pentapetalae</taxon>
        <taxon>Caryophyllales</taxon>
        <taxon>Caryophyllaceae</taxon>
        <taxon>Caryophylleae</taxon>
        <taxon>Saponaria</taxon>
    </lineage>
</organism>
<name>A0AAW1H0S4_SAPOF</name>
<keyword evidence="3" id="KW-1185">Reference proteome</keyword>
<protein>
    <submittedName>
        <fullName evidence="2">Uncharacterized protein</fullName>
    </submittedName>
</protein>
<evidence type="ECO:0000313" key="3">
    <source>
        <dbReference type="Proteomes" id="UP001443914"/>
    </source>
</evidence>
<evidence type="ECO:0000313" key="2">
    <source>
        <dbReference type="EMBL" id="KAK9669675.1"/>
    </source>
</evidence>
<feature type="compositionally biased region" description="Basic and acidic residues" evidence="1">
    <location>
        <begin position="220"/>
        <end position="235"/>
    </location>
</feature>